<feature type="transmembrane region" description="Helical" evidence="7">
    <location>
        <begin position="138"/>
        <end position="159"/>
    </location>
</feature>
<evidence type="ECO:0000259" key="8">
    <source>
        <dbReference type="PROSITE" id="PS50850"/>
    </source>
</evidence>
<keyword evidence="4 7" id="KW-0812">Transmembrane</keyword>
<dbReference type="EMBL" id="CP004025">
    <property type="protein sequence ID" value="AGC47133.1"/>
    <property type="molecule type" value="Genomic_DNA"/>
</dbReference>
<feature type="transmembrane region" description="Helical" evidence="7">
    <location>
        <begin position="57"/>
        <end position="76"/>
    </location>
</feature>
<dbReference type="InterPro" id="IPR011701">
    <property type="entry name" value="MFS"/>
</dbReference>
<dbReference type="GO" id="GO:0012505">
    <property type="term" value="C:endomembrane system"/>
    <property type="evidence" value="ECO:0007669"/>
    <property type="project" value="UniProtKB-SubCell"/>
</dbReference>
<dbReference type="STRING" id="1278073.MYSTI_05857"/>
<feature type="transmembrane region" description="Helical" evidence="7">
    <location>
        <begin position="310"/>
        <end position="332"/>
    </location>
</feature>
<name>L7UGG6_MYXSD</name>
<accession>L7UGG6</accession>
<dbReference type="PANTHER" id="PTHR23514">
    <property type="entry name" value="BYPASS OF STOP CODON PROTEIN 6"/>
    <property type="match status" value="1"/>
</dbReference>
<comment type="similarity">
    <text evidence="2">Belongs to the major facilitator superfamily.</text>
</comment>
<evidence type="ECO:0000256" key="3">
    <source>
        <dbReference type="ARBA" id="ARBA00022448"/>
    </source>
</evidence>
<feature type="domain" description="Major facilitator superfamily (MFS) profile" evidence="8">
    <location>
        <begin position="17"/>
        <end position="405"/>
    </location>
</feature>
<keyword evidence="10" id="KW-1185">Reference proteome</keyword>
<evidence type="ECO:0000256" key="1">
    <source>
        <dbReference type="ARBA" id="ARBA00004127"/>
    </source>
</evidence>
<feature type="transmembrane region" description="Helical" evidence="7">
    <location>
        <begin position="288"/>
        <end position="304"/>
    </location>
</feature>
<protein>
    <submittedName>
        <fullName evidence="9">Major facilitator family transporter</fullName>
    </submittedName>
</protein>
<dbReference type="InterPro" id="IPR020846">
    <property type="entry name" value="MFS_dom"/>
</dbReference>
<dbReference type="GO" id="GO:0016020">
    <property type="term" value="C:membrane"/>
    <property type="evidence" value="ECO:0007669"/>
    <property type="project" value="TreeGrafter"/>
</dbReference>
<dbReference type="Pfam" id="PF07690">
    <property type="entry name" value="MFS_1"/>
    <property type="match status" value="1"/>
</dbReference>
<evidence type="ECO:0000256" key="7">
    <source>
        <dbReference type="SAM" id="Phobius"/>
    </source>
</evidence>
<feature type="transmembrane region" description="Helical" evidence="7">
    <location>
        <begin position="105"/>
        <end position="126"/>
    </location>
</feature>
<dbReference type="RefSeq" id="WP_015351388.1">
    <property type="nucleotide sequence ID" value="NC_020126.1"/>
</dbReference>
<sequence>MTSLPASVREDPEGKNGLFLLCVGFFVFGLLGTVTGVTLPNLKQEFGVTNESAGVVFVYWSVGVLVGAFIGGKVFYLAQARTLFIATSLASLVCLLLLYREREFLTYKLLIFALSLSGSLFFTAGHATAARVGRDNKVSILSFMDFLFSLGSVSTPLLVNAFTSPGRWLGGGWRLVFLVAAGLLVVAMALATRLSAHAGAPPPERTSERSGAGYLSLLSDPLFLCFMFASLFLHATEWGHGVWFVTYASEVVGLPPAQAREAFSFFLIGMAASRLLGSWLIWNLKSSTLMALLISSATVAAISLLDYRSYHALCILNFMFGLGLGALFPLLLGLSMERAPAQSAMLSGIGLMAGTLGAKSISYVIGLLADQSSLAESYRSVSWTMVALLGVVLSFLSLHLHTQRAARAPEDPSPTSGDEPMDDLEEPTGPLFEFRFGLSGSVLQRVLSEGAPLDALRRLLLDWELRREFSGLFGRRRRLRREEAASFLRLVWEKYPEVRGLYPSPAELLGTVAPVLVRDVAPPSAQPLVDASLLTLPLGSGLSSPTEGLTRDR</sequence>
<evidence type="ECO:0000256" key="5">
    <source>
        <dbReference type="ARBA" id="ARBA00022989"/>
    </source>
</evidence>
<dbReference type="AlphaFoldDB" id="L7UGG6"/>
<keyword evidence="5 7" id="KW-1133">Transmembrane helix</keyword>
<dbReference type="InterPro" id="IPR036259">
    <property type="entry name" value="MFS_trans_sf"/>
</dbReference>
<evidence type="ECO:0000313" key="9">
    <source>
        <dbReference type="EMBL" id="AGC47133.1"/>
    </source>
</evidence>
<feature type="transmembrane region" description="Helical" evidence="7">
    <location>
        <begin position="83"/>
        <end position="99"/>
    </location>
</feature>
<dbReference type="Gene3D" id="1.20.1250.20">
    <property type="entry name" value="MFS general substrate transporter like domains"/>
    <property type="match status" value="2"/>
</dbReference>
<dbReference type="PROSITE" id="PS50850">
    <property type="entry name" value="MFS"/>
    <property type="match status" value="1"/>
</dbReference>
<evidence type="ECO:0000313" key="10">
    <source>
        <dbReference type="Proteomes" id="UP000011131"/>
    </source>
</evidence>
<evidence type="ECO:0000256" key="6">
    <source>
        <dbReference type="ARBA" id="ARBA00023136"/>
    </source>
</evidence>
<feature type="transmembrane region" description="Helical" evidence="7">
    <location>
        <begin position="18"/>
        <end position="37"/>
    </location>
</feature>
<dbReference type="HOGENOM" id="CLU_472438_0_0_7"/>
<gene>
    <name evidence="9" type="ordered locus">MYSTI_05857</name>
</gene>
<dbReference type="OrthoDB" id="6378059at2"/>
<feature type="transmembrane region" description="Helical" evidence="7">
    <location>
        <begin position="344"/>
        <end position="369"/>
    </location>
</feature>
<dbReference type="PATRIC" id="fig|1278073.3.peg.5936"/>
<feature type="transmembrane region" description="Helical" evidence="7">
    <location>
        <begin position="171"/>
        <end position="191"/>
    </location>
</feature>
<evidence type="ECO:0000256" key="4">
    <source>
        <dbReference type="ARBA" id="ARBA00022692"/>
    </source>
</evidence>
<reference evidence="9 10" key="1">
    <citation type="journal article" date="2013" name="Genome Announc.">
        <title>Complete genome sequence of Myxococcus stipitatus strain DSM 14675, a fruiting myxobacterium.</title>
        <authorList>
            <person name="Huntley S."/>
            <person name="Kneip S."/>
            <person name="Treuner-Lange A."/>
            <person name="Sogaard-Andersen L."/>
        </authorList>
    </citation>
    <scope>NUCLEOTIDE SEQUENCE [LARGE SCALE GENOMIC DNA]</scope>
    <source>
        <strain evidence="10">DSM 14675 / JCM 12634 / Mx s8</strain>
    </source>
</reference>
<feature type="transmembrane region" description="Helical" evidence="7">
    <location>
        <begin position="381"/>
        <end position="400"/>
    </location>
</feature>
<keyword evidence="6 7" id="KW-0472">Membrane</keyword>
<dbReference type="SUPFAM" id="SSF103473">
    <property type="entry name" value="MFS general substrate transporter"/>
    <property type="match status" value="1"/>
</dbReference>
<dbReference type="KEGG" id="msd:MYSTI_05857"/>
<dbReference type="InterPro" id="IPR051788">
    <property type="entry name" value="MFS_Transporter"/>
</dbReference>
<dbReference type="GO" id="GO:0022857">
    <property type="term" value="F:transmembrane transporter activity"/>
    <property type="evidence" value="ECO:0007669"/>
    <property type="project" value="InterPro"/>
</dbReference>
<comment type="subcellular location">
    <subcellularLocation>
        <location evidence="1">Endomembrane system</location>
        <topology evidence="1">Multi-pass membrane protein</topology>
    </subcellularLocation>
</comment>
<dbReference type="PANTHER" id="PTHR23514:SF3">
    <property type="entry name" value="BYPASS OF STOP CODON PROTEIN 6"/>
    <property type="match status" value="1"/>
</dbReference>
<dbReference type="Proteomes" id="UP000011131">
    <property type="component" value="Chromosome"/>
</dbReference>
<evidence type="ECO:0000256" key="2">
    <source>
        <dbReference type="ARBA" id="ARBA00008335"/>
    </source>
</evidence>
<dbReference type="eggNOG" id="COG0738">
    <property type="taxonomic scope" value="Bacteria"/>
</dbReference>
<proteinExistence type="inferred from homology"/>
<organism evidence="9 10">
    <name type="scientific">Myxococcus stipitatus (strain DSM 14675 / JCM 12634 / Mx s8)</name>
    <dbReference type="NCBI Taxonomy" id="1278073"/>
    <lineage>
        <taxon>Bacteria</taxon>
        <taxon>Pseudomonadati</taxon>
        <taxon>Myxococcota</taxon>
        <taxon>Myxococcia</taxon>
        <taxon>Myxococcales</taxon>
        <taxon>Cystobacterineae</taxon>
        <taxon>Myxococcaceae</taxon>
        <taxon>Myxococcus</taxon>
    </lineage>
</organism>
<feature type="transmembrane region" description="Helical" evidence="7">
    <location>
        <begin position="212"/>
        <end position="233"/>
    </location>
</feature>
<keyword evidence="3" id="KW-0813">Transport</keyword>